<keyword evidence="4" id="KW-1133">Transmembrane helix</keyword>
<dbReference type="AlphaFoldDB" id="A0ABD0REQ6"/>
<keyword evidence="9" id="KW-0807">Transducer</keyword>
<evidence type="ECO:0000256" key="7">
    <source>
        <dbReference type="ARBA" id="ARBA00023170"/>
    </source>
</evidence>
<evidence type="ECO:0000256" key="3">
    <source>
        <dbReference type="ARBA" id="ARBA00022692"/>
    </source>
</evidence>
<evidence type="ECO:0000256" key="6">
    <source>
        <dbReference type="ARBA" id="ARBA00023136"/>
    </source>
</evidence>
<evidence type="ECO:0000313" key="11">
    <source>
        <dbReference type="Proteomes" id="UP001529510"/>
    </source>
</evidence>
<dbReference type="GO" id="GO:0005886">
    <property type="term" value="C:plasma membrane"/>
    <property type="evidence" value="ECO:0007669"/>
    <property type="project" value="UniProtKB-SubCell"/>
</dbReference>
<evidence type="ECO:0000313" key="10">
    <source>
        <dbReference type="EMBL" id="KAL0197010.1"/>
    </source>
</evidence>
<reference evidence="10 11" key="1">
    <citation type="submission" date="2024-05" db="EMBL/GenBank/DDBJ databases">
        <title>Genome sequencing and assembly of Indian major carp, Cirrhinus mrigala (Hamilton, 1822).</title>
        <authorList>
            <person name="Mohindra V."/>
            <person name="Chowdhury L.M."/>
            <person name="Lal K."/>
            <person name="Jena J.K."/>
        </authorList>
    </citation>
    <scope>NUCLEOTIDE SEQUENCE [LARGE SCALE GENOMIC DNA]</scope>
    <source>
        <strain evidence="10">CM1030</strain>
        <tissue evidence="10">Blood</tissue>
    </source>
</reference>
<dbReference type="InterPro" id="IPR008365">
    <property type="entry name" value="Prostanoid_rcpt"/>
</dbReference>
<evidence type="ECO:0000256" key="9">
    <source>
        <dbReference type="ARBA" id="ARBA00023224"/>
    </source>
</evidence>
<sequence>IYILISVSRFYEGIRRPRRQCENLLLLALRLASWNQILDPWVYILLRRAVLRRVLQLLQPDRALFTQNSSNRDSHRKQISLN</sequence>
<evidence type="ECO:0008006" key="12">
    <source>
        <dbReference type="Google" id="ProtNLM"/>
    </source>
</evidence>
<comment type="subcellular location">
    <subcellularLocation>
        <location evidence="1">Cell membrane</location>
        <topology evidence="1">Multi-pass membrane protein</topology>
    </subcellularLocation>
</comment>
<evidence type="ECO:0000256" key="5">
    <source>
        <dbReference type="ARBA" id="ARBA00023040"/>
    </source>
</evidence>
<name>A0ABD0REQ6_CIRMR</name>
<gene>
    <name evidence="10" type="ORF">M9458_005550</name>
</gene>
<dbReference type="EMBL" id="JAMKFB020000003">
    <property type="protein sequence ID" value="KAL0197010.1"/>
    <property type="molecule type" value="Genomic_DNA"/>
</dbReference>
<dbReference type="PANTHER" id="PTHR11866:SF33">
    <property type="entry name" value="THROMBOXANE A2 RECEPTOR"/>
    <property type="match status" value="1"/>
</dbReference>
<keyword evidence="5" id="KW-0297">G-protein coupled receptor</keyword>
<organism evidence="10 11">
    <name type="scientific">Cirrhinus mrigala</name>
    <name type="common">Mrigala</name>
    <dbReference type="NCBI Taxonomy" id="683832"/>
    <lineage>
        <taxon>Eukaryota</taxon>
        <taxon>Metazoa</taxon>
        <taxon>Chordata</taxon>
        <taxon>Craniata</taxon>
        <taxon>Vertebrata</taxon>
        <taxon>Euteleostomi</taxon>
        <taxon>Actinopterygii</taxon>
        <taxon>Neopterygii</taxon>
        <taxon>Teleostei</taxon>
        <taxon>Ostariophysi</taxon>
        <taxon>Cypriniformes</taxon>
        <taxon>Cyprinidae</taxon>
        <taxon>Labeoninae</taxon>
        <taxon>Labeonini</taxon>
        <taxon>Cirrhinus</taxon>
    </lineage>
</organism>
<dbReference type="Proteomes" id="UP001529510">
    <property type="component" value="Unassembled WGS sequence"/>
</dbReference>
<dbReference type="PANTHER" id="PTHR11866">
    <property type="entry name" value="G-PROTEIN COUPLED RECEPTOR FAMILY 1 MEMBER"/>
    <property type="match status" value="1"/>
</dbReference>
<accession>A0ABD0REQ6</accession>
<keyword evidence="7" id="KW-0675">Receptor</keyword>
<evidence type="ECO:0000256" key="8">
    <source>
        <dbReference type="ARBA" id="ARBA00023180"/>
    </source>
</evidence>
<comment type="caution">
    <text evidence="10">The sequence shown here is derived from an EMBL/GenBank/DDBJ whole genome shotgun (WGS) entry which is preliminary data.</text>
</comment>
<keyword evidence="2" id="KW-1003">Cell membrane</keyword>
<keyword evidence="3" id="KW-0812">Transmembrane</keyword>
<evidence type="ECO:0000256" key="4">
    <source>
        <dbReference type="ARBA" id="ARBA00022989"/>
    </source>
</evidence>
<keyword evidence="11" id="KW-1185">Reference proteome</keyword>
<protein>
    <recommendedName>
        <fullName evidence="12">Prostaglandin E2 receptor EP3 subtype</fullName>
    </recommendedName>
</protein>
<dbReference type="GO" id="GO:0004930">
    <property type="term" value="F:G protein-coupled receptor activity"/>
    <property type="evidence" value="ECO:0007669"/>
    <property type="project" value="UniProtKB-KW"/>
</dbReference>
<proteinExistence type="predicted"/>
<keyword evidence="6" id="KW-0472">Membrane</keyword>
<feature type="non-terminal residue" evidence="10">
    <location>
        <position position="1"/>
    </location>
</feature>
<evidence type="ECO:0000256" key="2">
    <source>
        <dbReference type="ARBA" id="ARBA00022475"/>
    </source>
</evidence>
<evidence type="ECO:0000256" key="1">
    <source>
        <dbReference type="ARBA" id="ARBA00004651"/>
    </source>
</evidence>
<keyword evidence="8" id="KW-0325">Glycoprotein</keyword>